<evidence type="ECO:0000256" key="1">
    <source>
        <dbReference type="ARBA" id="ARBA00022737"/>
    </source>
</evidence>
<dbReference type="PANTHER" id="PTHR45614:SF218">
    <property type="entry name" value="TRANSCRIPTION FACTOR MYB119-RELATED"/>
    <property type="match status" value="1"/>
</dbReference>
<dbReference type="FunFam" id="1.10.10.60:FF:000010">
    <property type="entry name" value="Transcriptional activator Myb isoform A"/>
    <property type="match status" value="1"/>
</dbReference>
<comment type="caution">
    <text evidence="6">The sequence shown here is derived from an EMBL/GenBank/DDBJ whole genome shotgun (WGS) entry which is preliminary data.</text>
</comment>
<name>A0AAE0GPE7_9CHLO</name>
<reference evidence="6 7" key="1">
    <citation type="journal article" date="2015" name="Genome Biol. Evol.">
        <title>Comparative Genomics of a Bacterivorous Green Alga Reveals Evolutionary Causalities and Consequences of Phago-Mixotrophic Mode of Nutrition.</title>
        <authorList>
            <person name="Burns J.A."/>
            <person name="Paasch A."/>
            <person name="Narechania A."/>
            <person name="Kim E."/>
        </authorList>
    </citation>
    <scope>NUCLEOTIDE SEQUENCE [LARGE SCALE GENOMIC DNA]</scope>
    <source>
        <strain evidence="6 7">PLY_AMNH</strain>
    </source>
</reference>
<feature type="region of interest" description="Disordered" evidence="3">
    <location>
        <begin position="72"/>
        <end position="141"/>
    </location>
</feature>
<keyword evidence="2" id="KW-0238">DNA-binding</keyword>
<feature type="domain" description="HTH myb-type" evidence="5">
    <location>
        <begin position="190"/>
        <end position="229"/>
    </location>
</feature>
<gene>
    <name evidence="6" type="ORF">CYMTET_10324</name>
</gene>
<evidence type="ECO:0000313" key="7">
    <source>
        <dbReference type="Proteomes" id="UP001190700"/>
    </source>
</evidence>
<feature type="compositionally biased region" description="Basic and acidic residues" evidence="3">
    <location>
        <begin position="72"/>
        <end position="86"/>
    </location>
</feature>
<dbReference type="GO" id="GO:0000981">
    <property type="term" value="F:DNA-binding transcription factor activity, RNA polymerase II-specific"/>
    <property type="evidence" value="ECO:0007669"/>
    <property type="project" value="TreeGrafter"/>
</dbReference>
<feature type="domain" description="HTH myb-type" evidence="5">
    <location>
        <begin position="137"/>
        <end position="189"/>
    </location>
</feature>
<dbReference type="Gene3D" id="1.10.10.60">
    <property type="entry name" value="Homeodomain-like"/>
    <property type="match status" value="2"/>
</dbReference>
<evidence type="ECO:0000256" key="3">
    <source>
        <dbReference type="SAM" id="MobiDB-lite"/>
    </source>
</evidence>
<dbReference type="InterPro" id="IPR001005">
    <property type="entry name" value="SANT/Myb"/>
</dbReference>
<feature type="compositionally biased region" description="Basic residues" evidence="3">
    <location>
        <begin position="118"/>
        <end position="129"/>
    </location>
</feature>
<dbReference type="InterPro" id="IPR017930">
    <property type="entry name" value="Myb_dom"/>
</dbReference>
<evidence type="ECO:0000259" key="5">
    <source>
        <dbReference type="PROSITE" id="PS51294"/>
    </source>
</evidence>
<organism evidence="6 7">
    <name type="scientific">Cymbomonas tetramitiformis</name>
    <dbReference type="NCBI Taxonomy" id="36881"/>
    <lineage>
        <taxon>Eukaryota</taxon>
        <taxon>Viridiplantae</taxon>
        <taxon>Chlorophyta</taxon>
        <taxon>Pyramimonadophyceae</taxon>
        <taxon>Pyramimonadales</taxon>
        <taxon>Pyramimonadaceae</taxon>
        <taxon>Cymbomonas</taxon>
    </lineage>
</organism>
<dbReference type="SMART" id="SM00717">
    <property type="entry name" value="SANT"/>
    <property type="match status" value="2"/>
</dbReference>
<dbReference type="SUPFAM" id="SSF46689">
    <property type="entry name" value="Homeodomain-like"/>
    <property type="match status" value="1"/>
</dbReference>
<feature type="domain" description="Myb-like" evidence="4">
    <location>
        <begin position="139"/>
        <end position="185"/>
    </location>
</feature>
<dbReference type="CDD" id="cd00167">
    <property type="entry name" value="SANT"/>
    <property type="match status" value="2"/>
</dbReference>
<dbReference type="PROSITE" id="PS51294">
    <property type="entry name" value="HTH_MYB"/>
    <property type="match status" value="2"/>
</dbReference>
<keyword evidence="7" id="KW-1185">Reference proteome</keyword>
<evidence type="ECO:0000259" key="4">
    <source>
        <dbReference type="PROSITE" id="PS50090"/>
    </source>
</evidence>
<dbReference type="InterPro" id="IPR050560">
    <property type="entry name" value="MYB_TF"/>
</dbReference>
<dbReference type="AlphaFoldDB" id="A0AAE0GPE7"/>
<evidence type="ECO:0000256" key="2">
    <source>
        <dbReference type="ARBA" id="ARBA00023125"/>
    </source>
</evidence>
<keyword evidence="1" id="KW-0677">Repeat</keyword>
<proteinExistence type="predicted"/>
<dbReference type="Proteomes" id="UP001190700">
    <property type="component" value="Unassembled WGS sequence"/>
</dbReference>
<dbReference type="PROSITE" id="PS50090">
    <property type="entry name" value="MYB_LIKE"/>
    <property type="match status" value="2"/>
</dbReference>
<dbReference type="GO" id="GO:0005634">
    <property type="term" value="C:nucleus"/>
    <property type="evidence" value="ECO:0007669"/>
    <property type="project" value="TreeGrafter"/>
</dbReference>
<accession>A0AAE0GPE7</accession>
<dbReference type="PANTHER" id="PTHR45614">
    <property type="entry name" value="MYB PROTEIN-RELATED"/>
    <property type="match status" value="1"/>
</dbReference>
<feature type="domain" description="Myb-like" evidence="4">
    <location>
        <begin position="186"/>
        <end position="229"/>
    </location>
</feature>
<dbReference type="GO" id="GO:0000978">
    <property type="term" value="F:RNA polymerase II cis-regulatory region sequence-specific DNA binding"/>
    <property type="evidence" value="ECO:0007669"/>
    <property type="project" value="TreeGrafter"/>
</dbReference>
<dbReference type="InterPro" id="IPR009057">
    <property type="entry name" value="Homeodomain-like_sf"/>
</dbReference>
<evidence type="ECO:0000313" key="6">
    <source>
        <dbReference type="EMBL" id="KAK3281909.1"/>
    </source>
</evidence>
<dbReference type="EMBL" id="LGRX02003652">
    <property type="protein sequence ID" value="KAK3281909.1"/>
    <property type="molecule type" value="Genomic_DNA"/>
</dbReference>
<dbReference type="Pfam" id="PF13921">
    <property type="entry name" value="Myb_DNA-bind_6"/>
    <property type="match status" value="1"/>
</dbReference>
<sequence length="281" mass="32127">MREPSCADQKPVVSQILSTRKRKEEIDIKRSISKPGEQSFLLEELIEEFDFDGTDGYGVAKESPPIIVASTHWKERSPRCESRSNVETDNNLNKMQGAVSNRGKEGEHDDAEDGLVHSGKRTRHGKLTKRSNGGCGKSKGQWTDDEDATLVRLVEKFGTRRWSYIASLLIGRIGKQCRERWHNHLRPDIKRDAWTPEEEARLVAAHNKLGNKWAGIARLMPGRTENAVRLYVLQPPHITCKWAGIARLMPSRTENTVRLRRPQPPYHMQMGWHRAAHARPY</sequence>
<protein>
    <submittedName>
        <fullName evidence="6">Uncharacterized protein</fullName>
    </submittedName>
</protein>